<feature type="compositionally biased region" description="Basic and acidic residues" evidence="1">
    <location>
        <begin position="197"/>
        <end position="210"/>
    </location>
</feature>
<dbReference type="RefSeq" id="WP_224612214.1">
    <property type="nucleotide sequence ID" value="NZ_JAIQXV010000024.1"/>
</dbReference>
<evidence type="ECO:0000313" key="4">
    <source>
        <dbReference type="EMBL" id="MFC6662788.1"/>
    </source>
</evidence>
<dbReference type="PANTHER" id="PTHR36933:SF1">
    <property type="entry name" value="SLL0788 PROTEIN"/>
    <property type="match status" value="1"/>
</dbReference>
<dbReference type="EMBL" id="JBHSWB010000002">
    <property type="protein sequence ID" value="MFC6662788.1"/>
    <property type="molecule type" value="Genomic_DNA"/>
</dbReference>
<dbReference type="PANTHER" id="PTHR36933">
    <property type="entry name" value="SLL0788 PROTEIN"/>
    <property type="match status" value="1"/>
</dbReference>
<evidence type="ECO:0000313" key="5">
    <source>
        <dbReference type="Proteomes" id="UP001596317"/>
    </source>
</evidence>
<dbReference type="Gene3D" id="1.20.1260.10">
    <property type="match status" value="1"/>
</dbReference>
<comment type="caution">
    <text evidence="4">The sequence shown here is derived from an EMBL/GenBank/DDBJ whole genome shotgun (WGS) entry which is preliminary data.</text>
</comment>
<dbReference type="Proteomes" id="UP001596317">
    <property type="component" value="Unassembled WGS sequence"/>
</dbReference>
<feature type="region of interest" description="Disordered" evidence="1">
    <location>
        <begin position="191"/>
        <end position="210"/>
    </location>
</feature>
<gene>
    <name evidence="4" type="ORF">ACFP90_22335</name>
</gene>
<feature type="transmembrane region" description="Helical" evidence="2">
    <location>
        <begin position="12"/>
        <end position="31"/>
    </location>
</feature>
<organism evidence="4 5">
    <name type="scientific">Deinococcus multiflagellatus</name>
    <dbReference type="NCBI Taxonomy" id="1656887"/>
    <lineage>
        <taxon>Bacteria</taxon>
        <taxon>Thermotogati</taxon>
        <taxon>Deinococcota</taxon>
        <taxon>Deinococci</taxon>
        <taxon>Deinococcales</taxon>
        <taxon>Deinococcaceae</taxon>
        <taxon>Deinococcus</taxon>
    </lineage>
</organism>
<accession>A0ABW1ZQB2</accession>
<dbReference type="InterPro" id="IPR005183">
    <property type="entry name" value="DUF305_CopM-like"/>
</dbReference>
<keyword evidence="2" id="KW-1133">Transmembrane helix</keyword>
<evidence type="ECO:0000256" key="2">
    <source>
        <dbReference type="SAM" id="Phobius"/>
    </source>
</evidence>
<reference evidence="5" key="1">
    <citation type="journal article" date="2019" name="Int. J. Syst. Evol. Microbiol.">
        <title>The Global Catalogue of Microorganisms (GCM) 10K type strain sequencing project: providing services to taxonomists for standard genome sequencing and annotation.</title>
        <authorList>
            <consortium name="The Broad Institute Genomics Platform"/>
            <consortium name="The Broad Institute Genome Sequencing Center for Infectious Disease"/>
            <person name="Wu L."/>
            <person name="Ma J."/>
        </authorList>
    </citation>
    <scope>NUCLEOTIDE SEQUENCE [LARGE SCALE GENOMIC DNA]</scope>
    <source>
        <strain evidence="5">CCUG 63830</strain>
    </source>
</reference>
<keyword evidence="2" id="KW-0472">Membrane</keyword>
<proteinExistence type="predicted"/>
<protein>
    <submittedName>
        <fullName evidence="4">DUF305 domain-containing protein</fullName>
    </submittedName>
</protein>
<dbReference type="InterPro" id="IPR012347">
    <property type="entry name" value="Ferritin-like"/>
</dbReference>
<evidence type="ECO:0000259" key="3">
    <source>
        <dbReference type="Pfam" id="PF03713"/>
    </source>
</evidence>
<feature type="domain" description="DUF305" evidence="3">
    <location>
        <begin position="41"/>
        <end position="187"/>
    </location>
</feature>
<evidence type="ECO:0000256" key="1">
    <source>
        <dbReference type="SAM" id="MobiDB-lite"/>
    </source>
</evidence>
<name>A0ABW1ZQB2_9DEIO</name>
<keyword evidence="5" id="KW-1185">Reference proteome</keyword>
<sequence>MQRRVQRHGLSLWAGGALAAAVLGVFSAALWPRSPTEGSADVTFARDMSAHHAQAVNMSVTLFDRARDPAVKRLAQDILLTQQAQIGHMGGWLMAWGRPLSGIAAPMAGLHRAHMGLASPEQERALQSLPVDQAETQYLTLMRRHHQGGVTMARGALKRVQRPEVQAFAQRVIVSQASEVRAIEAMLRNRRAGGAPTEEHHTRLEGLDHE</sequence>
<dbReference type="Pfam" id="PF03713">
    <property type="entry name" value="DUF305"/>
    <property type="match status" value="1"/>
</dbReference>
<keyword evidence="2" id="KW-0812">Transmembrane</keyword>